<accession>A0A2A5RXI9</accession>
<dbReference type="Proteomes" id="UP000242246">
    <property type="component" value="Unassembled WGS sequence"/>
</dbReference>
<evidence type="ECO:0000256" key="2">
    <source>
        <dbReference type="ARBA" id="ARBA00023002"/>
    </source>
</evidence>
<comment type="caution">
    <text evidence="5">Lacks conserved residue(s) required for the propagation of feature annotation.</text>
</comment>
<evidence type="ECO:0000256" key="4">
    <source>
        <dbReference type="ARBA" id="ARBA00048782"/>
    </source>
</evidence>
<dbReference type="GO" id="GO:0033744">
    <property type="term" value="F:L-methionine:thioredoxin-disulfide S-oxidoreductase activity"/>
    <property type="evidence" value="ECO:0007669"/>
    <property type="project" value="RHEA"/>
</dbReference>
<comment type="catalytic activity">
    <reaction evidence="4 5">
        <text>[thioredoxin]-disulfide + L-methionine + H2O = L-methionine (S)-S-oxide + [thioredoxin]-dithiol</text>
        <dbReference type="Rhea" id="RHEA:19993"/>
        <dbReference type="Rhea" id="RHEA-COMP:10698"/>
        <dbReference type="Rhea" id="RHEA-COMP:10700"/>
        <dbReference type="ChEBI" id="CHEBI:15377"/>
        <dbReference type="ChEBI" id="CHEBI:29950"/>
        <dbReference type="ChEBI" id="CHEBI:50058"/>
        <dbReference type="ChEBI" id="CHEBI:57844"/>
        <dbReference type="ChEBI" id="CHEBI:58772"/>
        <dbReference type="EC" id="1.8.4.11"/>
    </reaction>
</comment>
<dbReference type="HAMAP" id="MF_01401">
    <property type="entry name" value="MsrA"/>
    <property type="match status" value="1"/>
</dbReference>
<dbReference type="GO" id="GO:0008113">
    <property type="term" value="F:peptide-methionine (S)-S-oxide reductase activity"/>
    <property type="evidence" value="ECO:0007669"/>
    <property type="project" value="UniProtKB-UniRule"/>
</dbReference>
<dbReference type="InterPro" id="IPR002569">
    <property type="entry name" value="Met_Sox_Rdtase_MsrA_dom"/>
</dbReference>
<dbReference type="STRING" id="1348632.GCA_001591745_01498"/>
<keyword evidence="8" id="KW-1185">Reference proteome</keyword>
<dbReference type="NCBIfam" id="TIGR00401">
    <property type="entry name" value="msrA"/>
    <property type="match status" value="1"/>
</dbReference>
<evidence type="ECO:0000256" key="3">
    <source>
        <dbReference type="ARBA" id="ARBA00047806"/>
    </source>
</evidence>
<feature type="domain" description="Peptide methionine sulphoxide reductase MsrA" evidence="6">
    <location>
        <begin position="2"/>
        <end position="141"/>
    </location>
</feature>
<dbReference type="InterPro" id="IPR036509">
    <property type="entry name" value="Met_Sox_Rdtase_MsrA_sf"/>
</dbReference>
<gene>
    <name evidence="5" type="primary">msrA</name>
    <name evidence="7" type="ORF">RU87_GL000372</name>
</gene>
<comment type="function">
    <text evidence="5">Has an important function as a repair enzyme for proteins that have been inactivated by oxidation. Catalyzes the reversible oxidation-reduction of methionine sulfoxide in proteins to methionine.</text>
</comment>
<evidence type="ECO:0000259" key="6">
    <source>
        <dbReference type="Pfam" id="PF01625"/>
    </source>
</evidence>
<dbReference type="SUPFAM" id="SSF55068">
    <property type="entry name" value="Peptide methionine sulfoxide reductase"/>
    <property type="match status" value="1"/>
</dbReference>
<dbReference type="EMBL" id="JXJX01000011">
    <property type="protein sequence ID" value="PCS05910.1"/>
    <property type="molecule type" value="Genomic_DNA"/>
</dbReference>
<name>A0A2A5RXI9_9LACT</name>
<evidence type="ECO:0000313" key="7">
    <source>
        <dbReference type="EMBL" id="PCS05910.1"/>
    </source>
</evidence>
<dbReference type="EC" id="1.8.4.11" evidence="5"/>
<reference evidence="7 8" key="1">
    <citation type="submission" date="2014-12" db="EMBL/GenBank/DDBJ databases">
        <title>Draft genome sequences of 10 type strains of Lactococcus.</title>
        <authorList>
            <person name="Sun Z."/>
            <person name="Zhong Z."/>
            <person name="Liu W."/>
            <person name="Zhang W."/>
            <person name="Zhang H."/>
        </authorList>
    </citation>
    <scope>NUCLEOTIDE SEQUENCE [LARGE SCALE GENOMIC DNA]</scope>
    <source>
        <strain evidence="7 8">DSM 20686</strain>
    </source>
</reference>
<proteinExistence type="inferred from homology"/>
<organism evidence="7 8">
    <name type="scientific">Pseudolactococcus plantarum</name>
    <dbReference type="NCBI Taxonomy" id="1365"/>
    <lineage>
        <taxon>Bacteria</taxon>
        <taxon>Bacillati</taxon>
        <taxon>Bacillota</taxon>
        <taxon>Bacilli</taxon>
        <taxon>Lactobacillales</taxon>
        <taxon>Streptococcaceae</taxon>
        <taxon>Pseudolactococcus</taxon>
    </lineage>
</organism>
<keyword evidence="2 5" id="KW-0560">Oxidoreductase</keyword>
<comment type="catalytic activity">
    <reaction evidence="3 5">
        <text>L-methionyl-[protein] + [thioredoxin]-disulfide + H2O = L-methionyl-(S)-S-oxide-[protein] + [thioredoxin]-dithiol</text>
        <dbReference type="Rhea" id="RHEA:14217"/>
        <dbReference type="Rhea" id="RHEA-COMP:10698"/>
        <dbReference type="Rhea" id="RHEA-COMP:10700"/>
        <dbReference type="Rhea" id="RHEA-COMP:12313"/>
        <dbReference type="Rhea" id="RHEA-COMP:12315"/>
        <dbReference type="ChEBI" id="CHEBI:15377"/>
        <dbReference type="ChEBI" id="CHEBI:16044"/>
        <dbReference type="ChEBI" id="CHEBI:29950"/>
        <dbReference type="ChEBI" id="CHEBI:44120"/>
        <dbReference type="ChEBI" id="CHEBI:50058"/>
        <dbReference type="EC" id="1.8.4.11"/>
    </reaction>
</comment>
<evidence type="ECO:0000313" key="8">
    <source>
        <dbReference type="Proteomes" id="UP000242246"/>
    </source>
</evidence>
<evidence type="ECO:0000256" key="5">
    <source>
        <dbReference type="HAMAP-Rule" id="MF_01401"/>
    </source>
</evidence>
<evidence type="ECO:0000256" key="1">
    <source>
        <dbReference type="ARBA" id="ARBA00005591"/>
    </source>
</evidence>
<dbReference type="PANTHER" id="PTHR43774:SF1">
    <property type="entry name" value="PEPTIDE METHIONINE SULFOXIDE REDUCTASE MSRA 2"/>
    <property type="match status" value="1"/>
</dbReference>
<protein>
    <recommendedName>
        <fullName evidence="5">Peptide methionine sulfoxide reductase MsrA</fullName>
        <shortName evidence="5">Protein-methionine-S-oxide reductase</shortName>
        <ecNumber evidence="5">1.8.4.11</ecNumber>
    </recommendedName>
    <alternativeName>
        <fullName evidence="5">Peptide-methionine (S)-S-oxide reductase</fullName>
        <shortName evidence="5">Peptide Met(O) reductase</shortName>
    </alternativeName>
</protein>
<dbReference type="AlphaFoldDB" id="A0A2A5RXI9"/>
<dbReference type="Gene3D" id="3.30.1060.10">
    <property type="entry name" value="Peptide methionine sulphoxide reductase MsrA"/>
    <property type="match status" value="1"/>
</dbReference>
<comment type="similarity">
    <text evidence="1 5">Belongs to the MsrA Met sulfoxide reductase family.</text>
</comment>
<comment type="caution">
    <text evidence="7">The sequence shown here is derived from an EMBL/GenBank/DDBJ whole genome shotgun (WGS) entry which is preliminary data.</text>
</comment>
<sequence>MVQPFEDMPGILSVTSGYTGGTTENPTYEEVLSHQTGHTEAVEIIFDNSLVSYADLVDLYWTLTDPTDAFGQFNDRGDNYRPVIYFDNLAQQEIATASKAKLQASALFDKDIVVTIEPSQTFWPAEDYHQGFYKKNPARYASSAKTRHDFLKKQWGDA</sequence>
<dbReference type="PANTHER" id="PTHR43774">
    <property type="entry name" value="PEPTIDE METHIONINE SULFOXIDE REDUCTASE"/>
    <property type="match status" value="1"/>
</dbReference>
<dbReference type="Pfam" id="PF01625">
    <property type="entry name" value="PMSR"/>
    <property type="match status" value="1"/>
</dbReference>